<evidence type="ECO:0000313" key="4">
    <source>
        <dbReference type="Proteomes" id="UP000034531"/>
    </source>
</evidence>
<sequence>MSINCNCVILKSVIHRKLARHFIPHHHEDGEQHHAHALTLPALFAYFQIFVFLIAGLYFVKVRAPQVLGVASFSAQEIISLTNARRVQNGLGPLVYNGQLATAAAAKAQDMFTVNYWAHNSPLGKTPWSFITAAGYKYVYAGENLARDFNDAGSVVGAWMNSPSHRENILDSNFKEIGVAVADGKLTGTDGILVVQMFGTPVAGVPTTPTLAQTNPTPVPTPAPGGQAAGQQVAVVPSPTPTVTPIPIAIVNPIENVNLEPVSGPGSQATVLASRQFSISRIATLVIVGFIFLLFALEVLFVVRRDNLELRPGVVAHLGMLGFVLLVIWYAVEGAII</sequence>
<dbReference type="Pfam" id="PF00188">
    <property type="entry name" value="CAP"/>
    <property type="match status" value="1"/>
</dbReference>
<keyword evidence="1" id="KW-0472">Membrane</keyword>
<dbReference type="CDD" id="cd05379">
    <property type="entry name" value="CAP_bacterial"/>
    <property type="match status" value="1"/>
</dbReference>
<comment type="caution">
    <text evidence="3">The sequence shown here is derived from an EMBL/GenBank/DDBJ whole genome shotgun (WGS) entry which is preliminary data.</text>
</comment>
<feature type="domain" description="SCP" evidence="2">
    <location>
        <begin position="80"/>
        <end position="196"/>
    </location>
</feature>
<reference evidence="3 4" key="1">
    <citation type="journal article" date="2015" name="Nature">
        <title>rRNA introns, odd ribosomes, and small enigmatic genomes across a large radiation of phyla.</title>
        <authorList>
            <person name="Brown C.T."/>
            <person name="Hug L.A."/>
            <person name="Thomas B.C."/>
            <person name="Sharon I."/>
            <person name="Castelle C.J."/>
            <person name="Singh A."/>
            <person name="Wilkins M.J."/>
            <person name="Williams K.H."/>
            <person name="Banfield J.F."/>
        </authorList>
    </citation>
    <scope>NUCLEOTIDE SEQUENCE [LARGE SCALE GENOMIC DNA]</scope>
</reference>
<dbReference type="SUPFAM" id="SSF55797">
    <property type="entry name" value="PR-1-like"/>
    <property type="match status" value="1"/>
</dbReference>
<gene>
    <name evidence="3" type="ORF">UT84_C0005G0015</name>
</gene>
<name>A0A0G0RDT1_9BACT</name>
<keyword evidence="1" id="KW-1133">Transmembrane helix</keyword>
<organism evidence="3 4">
    <name type="scientific">Candidatus Curtissbacteria bacterium GW2011_GWA1_40_16</name>
    <dbReference type="NCBI Taxonomy" id="1618405"/>
    <lineage>
        <taxon>Bacteria</taxon>
        <taxon>Candidatus Curtissiibacteriota</taxon>
    </lineage>
</organism>
<dbReference type="PANTHER" id="PTHR31157">
    <property type="entry name" value="SCP DOMAIN-CONTAINING PROTEIN"/>
    <property type="match status" value="1"/>
</dbReference>
<dbReference type="InterPro" id="IPR014044">
    <property type="entry name" value="CAP_dom"/>
</dbReference>
<feature type="transmembrane region" description="Helical" evidence="1">
    <location>
        <begin position="282"/>
        <end position="302"/>
    </location>
</feature>
<dbReference type="Gene3D" id="3.40.33.10">
    <property type="entry name" value="CAP"/>
    <property type="match status" value="1"/>
</dbReference>
<dbReference type="Proteomes" id="UP000034531">
    <property type="component" value="Unassembled WGS sequence"/>
</dbReference>
<evidence type="ECO:0000313" key="3">
    <source>
        <dbReference type="EMBL" id="KKR50869.1"/>
    </source>
</evidence>
<evidence type="ECO:0000259" key="2">
    <source>
        <dbReference type="Pfam" id="PF00188"/>
    </source>
</evidence>
<dbReference type="PANTHER" id="PTHR31157:SF1">
    <property type="entry name" value="SCP DOMAIN-CONTAINING PROTEIN"/>
    <property type="match status" value="1"/>
</dbReference>
<evidence type="ECO:0000256" key="1">
    <source>
        <dbReference type="SAM" id="Phobius"/>
    </source>
</evidence>
<keyword evidence="1" id="KW-0812">Transmembrane</keyword>
<feature type="transmembrane region" description="Helical" evidence="1">
    <location>
        <begin position="314"/>
        <end position="332"/>
    </location>
</feature>
<dbReference type="AlphaFoldDB" id="A0A0G0RDT1"/>
<dbReference type="EMBL" id="LBYI01000005">
    <property type="protein sequence ID" value="KKR50869.1"/>
    <property type="molecule type" value="Genomic_DNA"/>
</dbReference>
<dbReference type="InterPro" id="IPR035940">
    <property type="entry name" value="CAP_sf"/>
</dbReference>
<feature type="transmembrane region" description="Helical" evidence="1">
    <location>
        <begin position="43"/>
        <end position="60"/>
    </location>
</feature>
<accession>A0A0G0RDT1</accession>
<protein>
    <recommendedName>
        <fullName evidence="2">SCP domain-containing protein</fullName>
    </recommendedName>
</protein>
<proteinExistence type="predicted"/>